<evidence type="ECO:0000256" key="1">
    <source>
        <dbReference type="SAM" id="Phobius"/>
    </source>
</evidence>
<keyword evidence="4" id="KW-1185">Reference proteome</keyword>
<feature type="domain" description="DUF1206" evidence="2">
    <location>
        <begin position="75"/>
        <end position="142"/>
    </location>
</feature>
<evidence type="ECO:0000259" key="2">
    <source>
        <dbReference type="Pfam" id="PF06724"/>
    </source>
</evidence>
<dbReference type="InterPro" id="IPR009597">
    <property type="entry name" value="DUF1206"/>
</dbReference>
<keyword evidence="1" id="KW-1133">Transmembrane helix</keyword>
<feature type="transmembrane region" description="Helical" evidence="1">
    <location>
        <begin position="43"/>
        <end position="68"/>
    </location>
</feature>
<organism evidence="3 4">
    <name type="scientific">Ornithinibacter aureus</name>
    <dbReference type="NCBI Taxonomy" id="622664"/>
    <lineage>
        <taxon>Bacteria</taxon>
        <taxon>Bacillati</taxon>
        <taxon>Actinomycetota</taxon>
        <taxon>Actinomycetes</taxon>
        <taxon>Micrococcales</taxon>
        <taxon>Intrasporangiaceae</taxon>
        <taxon>Ornithinibacter</taxon>
    </lineage>
</organism>
<sequence>MSGVIHFIIGWIALKLAWGIGGGSGDADTSGALKAVASSGGGPLMLGFAVLGFLMLAVALAAAAIVGGETSDRIKSAAKAVMYTSFAWSSFAIARGASNSDEAKTDDVTAQVMGMPGGRYIVGLVGLVVLGVAGYHVYKGWSKKFLEDLQEHPGDWAVTAGRLGYVAKGCALFVVGLLFLLAAWHADSEEAAGLDGALTTIRDLAFGPYLLTMVAAGIASYGVYSFARARYARL</sequence>
<keyword evidence="1" id="KW-0472">Membrane</keyword>
<dbReference type="Pfam" id="PF06724">
    <property type="entry name" value="DUF1206"/>
    <property type="match status" value="3"/>
</dbReference>
<protein>
    <submittedName>
        <fullName evidence="3">DUF1206 domain-containing protein</fullName>
    </submittedName>
</protein>
<reference evidence="4" key="1">
    <citation type="journal article" date="2019" name="Int. J. Syst. Evol. Microbiol.">
        <title>The Global Catalogue of Microorganisms (GCM) 10K type strain sequencing project: providing services to taxonomists for standard genome sequencing and annotation.</title>
        <authorList>
            <consortium name="The Broad Institute Genomics Platform"/>
            <consortium name="The Broad Institute Genome Sequencing Center for Infectious Disease"/>
            <person name="Wu L."/>
            <person name="Ma J."/>
        </authorList>
    </citation>
    <scope>NUCLEOTIDE SEQUENCE [LARGE SCALE GENOMIC DNA]</scope>
    <source>
        <strain evidence="4">JCM 17738</strain>
    </source>
</reference>
<feature type="transmembrane region" description="Helical" evidence="1">
    <location>
        <begin position="80"/>
        <end position="98"/>
    </location>
</feature>
<accession>A0ABP8JXZ2</accession>
<feature type="domain" description="DUF1206" evidence="2">
    <location>
        <begin position="2"/>
        <end position="65"/>
    </location>
</feature>
<evidence type="ECO:0000313" key="3">
    <source>
        <dbReference type="EMBL" id="GAA4397664.1"/>
    </source>
</evidence>
<gene>
    <name evidence="3" type="ORF">GCM10023153_21820</name>
</gene>
<keyword evidence="1" id="KW-0812">Transmembrane</keyword>
<dbReference type="Proteomes" id="UP001500390">
    <property type="component" value="Unassembled WGS sequence"/>
</dbReference>
<feature type="domain" description="DUF1206" evidence="2">
    <location>
        <begin position="163"/>
        <end position="231"/>
    </location>
</feature>
<evidence type="ECO:0000313" key="4">
    <source>
        <dbReference type="Proteomes" id="UP001500390"/>
    </source>
</evidence>
<dbReference type="EMBL" id="BAABFX010000028">
    <property type="protein sequence ID" value="GAA4397664.1"/>
    <property type="molecule type" value="Genomic_DNA"/>
</dbReference>
<feature type="transmembrane region" description="Helical" evidence="1">
    <location>
        <begin position="118"/>
        <end position="138"/>
    </location>
</feature>
<proteinExistence type="predicted"/>
<comment type="caution">
    <text evidence="3">The sequence shown here is derived from an EMBL/GenBank/DDBJ whole genome shotgun (WGS) entry which is preliminary data.</text>
</comment>
<feature type="transmembrane region" description="Helical" evidence="1">
    <location>
        <begin position="165"/>
        <end position="186"/>
    </location>
</feature>
<feature type="transmembrane region" description="Helical" evidence="1">
    <location>
        <begin position="206"/>
        <end position="227"/>
    </location>
</feature>
<name>A0ABP8JXZ2_9MICO</name>